<comment type="caution">
    <text evidence="2">The sequence shown here is derived from an EMBL/GenBank/DDBJ whole genome shotgun (WGS) entry which is preliminary data.</text>
</comment>
<reference evidence="2 3" key="1">
    <citation type="submission" date="2019-10" db="EMBL/GenBank/DDBJ databases">
        <title>Draft whole-genome sequence of the purple nonsulfur photosynthetic bacterium Roseospira navarrensis DSM 15114.</title>
        <authorList>
            <person name="Kyndt J.A."/>
            <person name="Meyer T.E."/>
        </authorList>
    </citation>
    <scope>NUCLEOTIDE SEQUENCE [LARGE SCALE GENOMIC DNA]</scope>
    <source>
        <strain evidence="2 3">DSM 15114</strain>
    </source>
</reference>
<gene>
    <name evidence="2" type="ORF">GHC57_06930</name>
</gene>
<dbReference type="Proteomes" id="UP000434582">
    <property type="component" value="Unassembled WGS sequence"/>
</dbReference>
<dbReference type="RefSeq" id="WP_153342553.1">
    <property type="nucleotide sequence ID" value="NZ_WIVE01000015.1"/>
</dbReference>
<dbReference type="OrthoDB" id="9851303at2"/>
<evidence type="ECO:0000256" key="1">
    <source>
        <dbReference type="SAM" id="MobiDB-lite"/>
    </source>
</evidence>
<accession>A0A7X2D2F7</accession>
<name>A0A7X2D2F7_9PROT</name>
<evidence type="ECO:0008006" key="4">
    <source>
        <dbReference type="Google" id="ProtNLM"/>
    </source>
</evidence>
<protein>
    <recommendedName>
        <fullName evidence="4">ACT domain-containing protein</fullName>
    </recommendedName>
</protein>
<dbReference type="EMBL" id="WIVE01000015">
    <property type="protein sequence ID" value="MQX36249.1"/>
    <property type="molecule type" value="Genomic_DNA"/>
</dbReference>
<proteinExistence type="predicted"/>
<feature type="region of interest" description="Disordered" evidence="1">
    <location>
        <begin position="1"/>
        <end position="23"/>
    </location>
</feature>
<keyword evidence="3" id="KW-1185">Reference proteome</keyword>
<dbReference type="AlphaFoldDB" id="A0A7X2D2F7"/>
<evidence type="ECO:0000313" key="3">
    <source>
        <dbReference type="Proteomes" id="UP000434582"/>
    </source>
</evidence>
<evidence type="ECO:0000313" key="2">
    <source>
        <dbReference type="EMBL" id="MQX36249.1"/>
    </source>
</evidence>
<organism evidence="2 3">
    <name type="scientific">Roseospira navarrensis</name>
    <dbReference type="NCBI Taxonomy" id="140058"/>
    <lineage>
        <taxon>Bacteria</taxon>
        <taxon>Pseudomonadati</taxon>
        <taxon>Pseudomonadota</taxon>
        <taxon>Alphaproteobacteria</taxon>
        <taxon>Rhodospirillales</taxon>
        <taxon>Rhodospirillaceae</taxon>
        <taxon>Roseospira</taxon>
    </lineage>
</organism>
<sequence length="102" mass="11128">MFDTAAVLDRDPAPTFDTPSHPGRLRCRIEGARDPNLLSRIVGELCRRSCVPEHLESAPVPGDPEAQWVTLSVTLSGAQEAAHLAARFASWPVVRTVQRLEG</sequence>